<sequence length="126" mass="14244">MDAAYVFAVRFRLDPSRDVRVEPRVFETTLRRPADPPGEPGWLFFRDNLWRGDLADPESFRDLTSEALGVPVESVEFRAFETDREYDDALREEIAADLAPFKADSVSEVVSKYLGSSVEVVGPEDT</sequence>
<evidence type="ECO:0000313" key="2">
    <source>
        <dbReference type="Proteomes" id="UP001595660"/>
    </source>
</evidence>
<dbReference type="InterPro" id="IPR049798">
    <property type="entry name" value="LWR_salt"/>
</dbReference>
<dbReference type="EMBL" id="JBHRWN010000002">
    <property type="protein sequence ID" value="MFC3477221.1"/>
    <property type="molecule type" value="Genomic_DNA"/>
</dbReference>
<dbReference type="AlphaFoldDB" id="A0ABD5NDF8"/>
<gene>
    <name evidence="1" type="primary">lwrS</name>
    <name evidence="1" type="ORF">ACFOKC_05735</name>
</gene>
<keyword evidence="2" id="KW-1185">Reference proteome</keyword>
<accession>A0ABD5NDF8</accession>
<dbReference type="Pfam" id="PF26423">
    <property type="entry name" value="LWR_salt"/>
    <property type="match status" value="1"/>
</dbReference>
<name>A0ABD5NDF8_9EURY</name>
<organism evidence="1 2">
    <name type="scientific">Halobacterium litoreum</name>
    <dbReference type="NCBI Taxonomy" id="2039234"/>
    <lineage>
        <taxon>Archaea</taxon>
        <taxon>Methanobacteriati</taxon>
        <taxon>Methanobacteriota</taxon>
        <taxon>Stenosarchaea group</taxon>
        <taxon>Halobacteria</taxon>
        <taxon>Halobacteriales</taxon>
        <taxon>Halobacteriaceae</taxon>
        <taxon>Halobacterium</taxon>
    </lineage>
</organism>
<comment type="caution">
    <text evidence="1">The sequence shown here is derived from an EMBL/GenBank/DDBJ whole genome shotgun (WGS) entry which is preliminary data.</text>
</comment>
<evidence type="ECO:0000313" key="1">
    <source>
        <dbReference type="EMBL" id="MFC3477221.1"/>
    </source>
</evidence>
<dbReference type="GeneID" id="69116854"/>
<protein>
    <submittedName>
        <fullName evidence="1">LWR-salt protein</fullName>
    </submittedName>
</protein>
<reference evidence="1 2" key="1">
    <citation type="journal article" date="2019" name="Int. J. Syst. Evol. Microbiol.">
        <title>The Global Catalogue of Microorganisms (GCM) 10K type strain sequencing project: providing services to taxonomists for standard genome sequencing and annotation.</title>
        <authorList>
            <consortium name="The Broad Institute Genomics Platform"/>
            <consortium name="The Broad Institute Genome Sequencing Center for Infectious Disease"/>
            <person name="Wu L."/>
            <person name="Ma J."/>
        </authorList>
    </citation>
    <scope>NUCLEOTIDE SEQUENCE [LARGE SCALE GENOMIC DNA]</scope>
    <source>
        <strain evidence="1 2">CGMCC 1.12562</strain>
    </source>
</reference>
<proteinExistence type="predicted"/>
<dbReference type="NCBIfam" id="NF033910">
    <property type="entry name" value="LWR_salt"/>
    <property type="match status" value="1"/>
</dbReference>
<dbReference type="RefSeq" id="WP_232571646.1">
    <property type="nucleotide sequence ID" value="NZ_CP089466.1"/>
</dbReference>
<dbReference type="Proteomes" id="UP001595660">
    <property type="component" value="Unassembled WGS sequence"/>
</dbReference>